<evidence type="ECO:0000313" key="2">
    <source>
        <dbReference type="Proteomes" id="UP001056120"/>
    </source>
</evidence>
<reference evidence="2" key="1">
    <citation type="journal article" date="2022" name="Mol. Ecol. Resour.">
        <title>The genomes of chicory, endive, great burdock and yacon provide insights into Asteraceae palaeo-polyploidization history and plant inulin production.</title>
        <authorList>
            <person name="Fan W."/>
            <person name="Wang S."/>
            <person name="Wang H."/>
            <person name="Wang A."/>
            <person name="Jiang F."/>
            <person name="Liu H."/>
            <person name="Zhao H."/>
            <person name="Xu D."/>
            <person name="Zhang Y."/>
        </authorList>
    </citation>
    <scope>NUCLEOTIDE SEQUENCE [LARGE SCALE GENOMIC DNA]</scope>
    <source>
        <strain evidence="2">cv. Yunnan</strain>
    </source>
</reference>
<name>A0ACB9A3Z1_9ASTR</name>
<accession>A0ACB9A3Z1</accession>
<dbReference type="Proteomes" id="UP001056120">
    <property type="component" value="Linkage Group LG25"/>
</dbReference>
<dbReference type="EMBL" id="CM042042">
    <property type="protein sequence ID" value="KAI3704310.1"/>
    <property type="molecule type" value="Genomic_DNA"/>
</dbReference>
<keyword evidence="2" id="KW-1185">Reference proteome</keyword>
<evidence type="ECO:0000313" key="1">
    <source>
        <dbReference type="EMBL" id="KAI3704310.1"/>
    </source>
</evidence>
<protein>
    <submittedName>
        <fullName evidence="1">Uncharacterized protein</fullName>
    </submittedName>
</protein>
<comment type="caution">
    <text evidence="1">The sequence shown here is derived from an EMBL/GenBank/DDBJ whole genome shotgun (WGS) entry which is preliminary data.</text>
</comment>
<reference evidence="1 2" key="2">
    <citation type="journal article" date="2022" name="Mol. Ecol. Resour.">
        <title>The genomes of chicory, endive, great burdock and yacon provide insights into Asteraceae paleo-polyploidization history and plant inulin production.</title>
        <authorList>
            <person name="Fan W."/>
            <person name="Wang S."/>
            <person name="Wang H."/>
            <person name="Wang A."/>
            <person name="Jiang F."/>
            <person name="Liu H."/>
            <person name="Zhao H."/>
            <person name="Xu D."/>
            <person name="Zhang Y."/>
        </authorList>
    </citation>
    <scope>NUCLEOTIDE SEQUENCE [LARGE SCALE GENOMIC DNA]</scope>
    <source>
        <strain evidence="2">cv. Yunnan</strain>
        <tissue evidence="1">Leaves</tissue>
    </source>
</reference>
<sequence>MSGLFRLSPPRRFASRNPKMRPLSQTQFQVVHAHPLCNFFIIFSLVRVLKDRSSSQVNHVEERWKGMKKKRNHQTFVQLCFKMLNF</sequence>
<organism evidence="1 2">
    <name type="scientific">Smallanthus sonchifolius</name>
    <dbReference type="NCBI Taxonomy" id="185202"/>
    <lineage>
        <taxon>Eukaryota</taxon>
        <taxon>Viridiplantae</taxon>
        <taxon>Streptophyta</taxon>
        <taxon>Embryophyta</taxon>
        <taxon>Tracheophyta</taxon>
        <taxon>Spermatophyta</taxon>
        <taxon>Magnoliopsida</taxon>
        <taxon>eudicotyledons</taxon>
        <taxon>Gunneridae</taxon>
        <taxon>Pentapetalae</taxon>
        <taxon>asterids</taxon>
        <taxon>campanulids</taxon>
        <taxon>Asterales</taxon>
        <taxon>Asteraceae</taxon>
        <taxon>Asteroideae</taxon>
        <taxon>Heliantheae alliance</taxon>
        <taxon>Millerieae</taxon>
        <taxon>Smallanthus</taxon>
    </lineage>
</organism>
<gene>
    <name evidence="1" type="ORF">L1987_74526</name>
</gene>
<proteinExistence type="predicted"/>